<evidence type="ECO:0000313" key="5">
    <source>
        <dbReference type="Proteomes" id="UP001201701"/>
    </source>
</evidence>
<protein>
    <recommendedName>
        <fullName evidence="3">SecDF P1 head subdomain domain-containing protein</fullName>
    </recommendedName>
</protein>
<evidence type="ECO:0000259" key="3">
    <source>
        <dbReference type="Pfam" id="PF22599"/>
    </source>
</evidence>
<feature type="domain" description="SecDF P1 head subdomain" evidence="3">
    <location>
        <begin position="419"/>
        <end position="494"/>
    </location>
</feature>
<proteinExistence type="predicted"/>
<dbReference type="Proteomes" id="UP001201701">
    <property type="component" value="Unassembled WGS sequence"/>
</dbReference>
<organism evidence="4 5">
    <name type="scientific">Mesorhizobium retamae</name>
    <dbReference type="NCBI Taxonomy" id="2912854"/>
    <lineage>
        <taxon>Bacteria</taxon>
        <taxon>Pseudomonadati</taxon>
        <taxon>Pseudomonadota</taxon>
        <taxon>Alphaproteobacteria</taxon>
        <taxon>Hyphomicrobiales</taxon>
        <taxon>Phyllobacteriaceae</taxon>
        <taxon>Mesorhizobium</taxon>
    </lineage>
</organism>
<evidence type="ECO:0000256" key="2">
    <source>
        <dbReference type="SAM" id="SignalP"/>
    </source>
</evidence>
<accession>A0ABS9QN74</accession>
<keyword evidence="2" id="KW-0732">Signal</keyword>
<feature type="region of interest" description="Disordered" evidence="1">
    <location>
        <begin position="355"/>
        <end position="408"/>
    </location>
</feature>
<dbReference type="EMBL" id="JAKREW010000057">
    <property type="protein sequence ID" value="MCG7508884.1"/>
    <property type="molecule type" value="Genomic_DNA"/>
</dbReference>
<keyword evidence="5" id="KW-1185">Reference proteome</keyword>
<dbReference type="InterPro" id="IPR054384">
    <property type="entry name" value="SecDF_P1_head"/>
</dbReference>
<dbReference type="Gene3D" id="3.30.1360.200">
    <property type="match status" value="1"/>
</dbReference>
<dbReference type="RefSeq" id="WP_239370387.1">
    <property type="nucleotide sequence ID" value="NZ_JAKREW010000057.1"/>
</dbReference>
<reference evidence="4 5" key="1">
    <citation type="submission" date="2022-02" db="EMBL/GenBank/DDBJ databases">
        <title>Draft genome sequence of Mezorhizobium retamae strain IRAMC:0171 isolated from Retama raetam nodules.</title>
        <authorList>
            <person name="Bengaied R."/>
            <person name="Sbissi I."/>
            <person name="Huber K."/>
            <person name="Ghodbane F."/>
            <person name="Nouioui I."/>
            <person name="Tarhouni M."/>
            <person name="Gtari M."/>
        </authorList>
    </citation>
    <scope>NUCLEOTIDE SEQUENCE [LARGE SCALE GENOMIC DNA]</scope>
    <source>
        <strain evidence="4 5">IRAMC:0171</strain>
    </source>
</reference>
<comment type="caution">
    <text evidence="4">The sequence shown here is derived from an EMBL/GenBank/DDBJ whole genome shotgun (WGS) entry which is preliminary data.</text>
</comment>
<evidence type="ECO:0000256" key="1">
    <source>
        <dbReference type="SAM" id="MobiDB-lite"/>
    </source>
</evidence>
<feature type="compositionally biased region" description="Polar residues" evidence="1">
    <location>
        <begin position="355"/>
        <end position="370"/>
    </location>
</feature>
<dbReference type="Pfam" id="PF22599">
    <property type="entry name" value="SecDF_P1_head"/>
    <property type="match status" value="1"/>
</dbReference>
<feature type="chain" id="PRO_5047292660" description="SecDF P1 head subdomain domain-containing protein" evidence="2">
    <location>
        <begin position="35"/>
        <end position="512"/>
    </location>
</feature>
<feature type="signal peptide" evidence="2">
    <location>
        <begin position="1"/>
        <end position="34"/>
    </location>
</feature>
<sequence>MPIHTIDHRPWLRSLVWLVLTLSCYPGFAGVAHAAESVTIPGYLPEIGKIATYRIEKTTETDMSFWSDKPEADSMVMRGDFRQQTAVVSRSDKSMRVQWALSPVLPPAAQSTADTYAMNPQYANSLAAYGVQLLELETDLTGYPTALVGADQIVAHMESLIAAPGPGGATVPADSVASQMVQAVKDNPLRVVEALIPEINVLCLAQASEEATSEVGSTWSVKDETAVGEGIVPMTSIWTFESTDAARQTATFSVRQSFDSAAMQAAMKTTIDKGLAAFGDRAKQLTSEQMARARGAQKSRNLTLIVSLQDGSTVEALDSLTVETGGIKFTNVTHIWRDDQLPVLPKPPAWNAKSVSAQSVSPLAQTTTLPSDLEKLSSEPGAKSTAPDEQQNAAEAIGSGQSGTDSSSPAAIAPLSLEVLNAQSVLDPLNAQPAVNVVLTSTSAKAFGDFTRAAIGKQTQVLIGGKVVLEPVVREPILGGTLTISGLDTEQAKAIERQLLAPGATITVRLAP</sequence>
<evidence type="ECO:0000313" key="4">
    <source>
        <dbReference type="EMBL" id="MCG7508884.1"/>
    </source>
</evidence>
<name>A0ABS9QN74_9HYPH</name>
<gene>
    <name evidence="4" type="ORF">L4923_27995</name>
</gene>